<keyword evidence="1" id="KW-0812">Transmembrane</keyword>
<feature type="transmembrane region" description="Helical" evidence="1">
    <location>
        <begin position="148"/>
        <end position="166"/>
    </location>
</feature>
<reference evidence="2 3" key="1">
    <citation type="submission" date="2016-10" db="EMBL/GenBank/DDBJ databases">
        <title>Draft Genome sequence of Roseomonas sp. strain M3.</title>
        <authorList>
            <person name="Subhash Y."/>
            <person name="Lee S."/>
        </authorList>
    </citation>
    <scope>NUCLEOTIDE SEQUENCE [LARGE SCALE GENOMIC DNA]</scope>
    <source>
        <strain evidence="2 3">M3</strain>
    </source>
</reference>
<evidence type="ECO:0000256" key="1">
    <source>
        <dbReference type="SAM" id="Phobius"/>
    </source>
</evidence>
<accession>A0A1V2H7K4</accession>
<organism evidence="2 3">
    <name type="scientific">Teichococcus deserti</name>
    <dbReference type="NCBI Taxonomy" id="1817963"/>
    <lineage>
        <taxon>Bacteria</taxon>
        <taxon>Pseudomonadati</taxon>
        <taxon>Pseudomonadota</taxon>
        <taxon>Alphaproteobacteria</taxon>
        <taxon>Acetobacterales</taxon>
        <taxon>Roseomonadaceae</taxon>
        <taxon>Roseomonas</taxon>
    </lineage>
</organism>
<dbReference type="EMBL" id="MLCO01000013">
    <property type="protein sequence ID" value="ONG58756.1"/>
    <property type="molecule type" value="Genomic_DNA"/>
</dbReference>
<feature type="transmembrane region" description="Helical" evidence="1">
    <location>
        <begin position="122"/>
        <end position="142"/>
    </location>
</feature>
<gene>
    <name evidence="2" type="ORF">BKE38_02145</name>
</gene>
<name>A0A1V2H7K4_9PROT</name>
<sequence>MPPVPVGEIYAGLRGALLLARGKAEGLAWMPSHAEGAGRSFWAAALCLPIFLIMRLLLDGAPGDASAEAAAVGGTLATPRAVLAQLTGYVVGWVAFALAALPMAERMGRGALWPRLVATWNWVNLLQYAILLVFTLLSRWLLPAALQPAASLAGIAYALWLQWYAAQLALGVAGIQAVGLVLLDLALSLFLAGLVAQLSIG</sequence>
<feature type="transmembrane region" description="Helical" evidence="1">
    <location>
        <begin position="82"/>
        <end position="101"/>
    </location>
</feature>
<dbReference type="AlphaFoldDB" id="A0A1V2H7K4"/>
<evidence type="ECO:0000313" key="3">
    <source>
        <dbReference type="Proteomes" id="UP000188879"/>
    </source>
</evidence>
<keyword evidence="1" id="KW-1133">Transmembrane helix</keyword>
<comment type="caution">
    <text evidence="2">The sequence shown here is derived from an EMBL/GenBank/DDBJ whole genome shotgun (WGS) entry which is preliminary data.</text>
</comment>
<keyword evidence="3" id="KW-1185">Reference proteome</keyword>
<evidence type="ECO:0008006" key="4">
    <source>
        <dbReference type="Google" id="ProtNLM"/>
    </source>
</evidence>
<protein>
    <recommendedName>
        <fullName evidence="4">Yip1 domain-containing protein</fullName>
    </recommendedName>
</protein>
<evidence type="ECO:0000313" key="2">
    <source>
        <dbReference type="EMBL" id="ONG58756.1"/>
    </source>
</evidence>
<feature type="transmembrane region" description="Helical" evidence="1">
    <location>
        <begin position="40"/>
        <end position="58"/>
    </location>
</feature>
<dbReference type="Proteomes" id="UP000188879">
    <property type="component" value="Unassembled WGS sequence"/>
</dbReference>
<feature type="transmembrane region" description="Helical" evidence="1">
    <location>
        <begin position="178"/>
        <end position="200"/>
    </location>
</feature>
<dbReference type="RefSeq" id="WP_076955736.1">
    <property type="nucleotide sequence ID" value="NZ_MLCO01000013.1"/>
</dbReference>
<keyword evidence="1" id="KW-0472">Membrane</keyword>
<proteinExistence type="predicted"/>
<dbReference type="OrthoDB" id="8443450at2"/>